<protein>
    <recommendedName>
        <fullName evidence="2">tRNA pseudouridine(55) synthase</fullName>
        <ecNumber evidence="2">5.4.99.25</ecNumber>
    </recommendedName>
    <alternativeName>
        <fullName evidence="7">tRNA pseudouridine 55 synthase</fullName>
    </alternativeName>
    <alternativeName>
        <fullName evidence="5">tRNA pseudouridylate synthase</fullName>
    </alternativeName>
    <alternativeName>
        <fullName evidence="6">tRNA-uridine isomerase</fullName>
    </alternativeName>
</protein>
<comment type="caution">
    <text evidence="10">The sequence shown here is derived from an EMBL/GenBank/DDBJ whole genome shotgun (WGS) entry which is preliminary data.</text>
</comment>
<feature type="domain" description="Pus10 N-terminal eukaryotes" evidence="8">
    <location>
        <begin position="107"/>
        <end position="230"/>
    </location>
</feature>
<feature type="domain" description="Pus10-like C-terminal" evidence="9">
    <location>
        <begin position="335"/>
        <end position="574"/>
    </location>
</feature>
<keyword evidence="4" id="KW-0413">Isomerase</keyword>
<evidence type="ECO:0000256" key="5">
    <source>
        <dbReference type="ARBA" id="ARBA00075270"/>
    </source>
</evidence>
<dbReference type="PANTHER" id="PTHR21568">
    <property type="entry name" value="TRNA PSEUDOURIDINE SYNTHASE PUS10"/>
    <property type="match status" value="1"/>
</dbReference>
<dbReference type="EMBL" id="JACXVP010000004">
    <property type="protein sequence ID" value="KAG5613563.1"/>
    <property type="molecule type" value="Genomic_DNA"/>
</dbReference>
<proteinExistence type="inferred from homology"/>
<dbReference type="GO" id="GO:0031119">
    <property type="term" value="P:tRNA pseudouridine synthesis"/>
    <property type="evidence" value="ECO:0007669"/>
    <property type="project" value="UniProtKB-ARBA"/>
</dbReference>
<dbReference type="PANTHER" id="PTHR21568:SF0">
    <property type="entry name" value="TRNA PSEUDOURIDINE SYNTHASE PUS10"/>
    <property type="match status" value="1"/>
</dbReference>
<keyword evidence="11" id="KW-1185">Reference proteome</keyword>
<comment type="similarity">
    <text evidence="1">Belongs to the pseudouridine synthase Pus10 family.</text>
</comment>
<dbReference type="SUPFAM" id="SSF55120">
    <property type="entry name" value="Pseudouridine synthase"/>
    <property type="match status" value="1"/>
</dbReference>
<sequence length="582" mass="66034">MAGEVEAAEVTGVKHLSSAEAAAEEEKLRLLREAVHALPVNAVKDLWSIGACVRCIFRLFGLHELMCSHPSLSISKWCDILEDVMRKKDGEFNEQSHQERSRETNFCKICLGILQFLYYDDTGTLLKKYSADDFAVVISELVKQQYQQIDSFSLEVSLPSAVTENDQAVWLYMKKKYRHELWFQEKAEYQFISTKDILKLLVINPLQRLLGVKSTQSSFRVRLTYSHSDALTRDDVQEGNGGNKRRKTGMLSCQNAFFPFDILNKAGFTGDLKTTGESVTPHVESFDSHIVDGDGLTKVCPKEAQDLSCNNLMAQLDKVGKPCSLTIHCCRSSTYIGGRYLKYSRNVSQTRWVIDDERMGESSIEEIIGGAILPIFQGDNYKFHAAGREDIDVRMLGTGRPFLVEIQNAHQVPSEALIKEIEKKINSLESQYSLHILHQVRVKNLRAVGSQGWDLMREGEAEKQKQYAALVWISRPVSDEDLQTISSLKELKVAQKTPIRVLHRRSPLEREKIIHWMQVERVSGSSQYLLLHLCTQAGTYIKEFVHGDFGRTQPSIGSILGCRTEILQLDVTDVKMDCFQEE</sequence>
<dbReference type="OrthoDB" id="271937at2759"/>
<gene>
    <name evidence="10" type="ORF">H5410_024844</name>
</gene>
<name>A0A9J5ZN57_SOLCO</name>
<dbReference type="Gene3D" id="3.30.70.2510">
    <property type="match status" value="1"/>
</dbReference>
<dbReference type="Pfam" id="PF21237">
    <property type="entry name" value="Pus10_N_euk"/>
    <property type="match status" value="1"/>
</dbReference>
<dbReference type="GO" id="GO:0003723">
    <property type="term" value="F:RNA binding"/>
    <property type="evidence" value="ECO:0007669"/>
    <property type="project" value="InterPro"/>
</dbReference>
<evidence type="ECO:0000259" key="8">
    <source>
        <dbReference type="Pfam" id="PF21237"/>
    </source>
</evidence>
<dbReference type="InterPro" id="IPR039894">
    <property type="entry name" value="Pus10-like"/>
</dbReference>
<evidence type="ECO:0000256" key="3">
    <source>
        <dbReference type="ARBA" id="ARBA00022694"/>
    </source>
</evidence>
<keyword evidence="3" id="KW-0819">tRNA processing</keyword>
<evidence type="ECO:0000259" key="9">
    <source>
        <dbReference type="Pfam" id="PF21238"/>
    </source>
</evidence>
<dbReference type="Pfam" id="PF21238">
    <property type="entry name" value="Pus10_C"/>
    <property type="match status" value="1"/>
</dbReference>
<dbReference type="NCBIfam" id="TIGR01213">
    <property type="entry name" value="pseudo_Pus10arc"/>
    <property type="match status" value="1"/>
</dbReference>
<reference evidence="10 11" key="1">
    <citation type="submission" date="2020-09" db="EMBL/GenBank/DDBJ databases">
        <title>De no assembly of potato wild relative species, Solanum commersonii.</title>
        <authorList>
            <person name="Cho K."/>
        </authorList>
    </citation>
    <scope>NUCLEOTIDE SEQUENCE [LARGE SCALE GENOMIC DNA]</scope>
    <source>
        <strain evidence="10">LZ3.2</strain>
        <tissue evidence="10">Leaf</tissue>
    </source>
</reference>
<dbReference type="FunFam" id="3.30.70.2510:FF:000001">
    <property type="entry name" value="tRNA pseudouridine synthase Pus10"/>
    <property type="match status" value="1"/>
</dbReference>
<evidence type="ECO:0000313" key="11">
    <source>
        <dbReference type="Proteomes" id="UP000824120"/>
    </source>
</evidence>
<dbReference type="InterPro" id="IPR048741">
    <property type="entry name" value="Pus10-like_C"/>
</dbReference>
<evidence type="ECO:0000256" key="2">
    <source>
        <dbReference type="ARBA" id="ARBA00012787"/>
    </source>
</evidence>
<dbReference type="EC" id="5.4.99.25" evidence="2"/>
<dbReference type="InterPro" id="IPR020103">
    <property type="entry name" value="PsdUridine_synth_cat_dom_sf"/>
</dbReference>
<evidence type="ECO:0000256" key="4">
    <source>
        <dbReference type="ARBA" id="ARBA00023235"/>
    </source>
</evidence>
<dbReference type="Gene3D" id="3.30.70.3190">
    <property type="match status" value="1"/>
</dbReference>
<evidence type="ECO:0000256" key="6">
    <source>
        <dbReference type="ARBA" id="ARBA00079393"/>
    </source>
</evidence>
<evidence type="ECO:0000313" key="10">
    <source>
        <dbReference type="EMBL" id="KAG5613563.1"/>
    </source>
</evidence>
<dbReference type="FunFam" id="3.30.70.3190:FF:000001">
    <property type="entry name" value="tRNA pseudouridine synthase Pus10"/>
    <property type="match status" value="1"/>
</dbReference>
<evidence type="ECO:0000256" key="7">
    <source>
        <dbReference type="ARBA" id="ARBA00083669"/>
    </source>
</evidence>
<dbReference type="AlphaFoldDB" id="A0A9J5ZN57"/>
<dbReference type="InterPro" id="IPR048742">
    <property type="entry name" value="Pus10_N_euk"/>
</dbReference>
<dbReference type="GO" id="GO:0160148">
    <property type="term" value="F:tRNA pseudouridine(55) synthase activity"/>
    <property type="evidence" value="ECO:0007669"/>
    <property type="project" value="UniProtKB-EC"/>
</dbReference>
<evidence type="ECO:0000256" key="1">
    <source>
        <dbReference type="ARBA" id="ARBA00009652"/>
    </source>
</evidence>
<dbReference type="Proteomes" id="UP000824120">
    <property type="component" value="Chromosome 4"/>
</dbReference>
<organism evidence="10 11">
    <name type="scientific">Solanum commersonii</name>
    <name type="common">Commerson's wild potato</name>
    <name type="synonym">Commerson's nightshade</name>
    <dbReference type="NCBI Taxonomy" id="4109"/>
    <lineage>
        <taxon>Eukaryota</taxon>
        <taxon>Viridiplantae</taxon>
        <taxon>Streptophyta</taxon>
        <taxon>Embryophyta</taxon>
        <taxon>Tracheophyta</taxon>
        <taxon>Spermatophyta</taxon>
        <taxon>Magnoliopsida</taxon>
        <taxon>eudicotyledons</taxon>
        <taxon>Gunneridae</taxon>
        <taxon>Pentapetalae</taxon>
        <taxon>asterids</taxon>
        <taxon>lamiids</taxon>
        <taxon>Solanales</taxon>
        <taxon>Solanaceae</taxon>
        <taxon>Solanoideae</taxon>
        <taxon>Solaneae</taxon>
        <taxon>Solanum</taxon>
    </lineage>
</organism>
<accession>A0A9J5ZN57</accession>